<keyword evidence="1" id="KW-0812">Transmembrane</keyword>
<keyword evidence="3" id="KW-1185">Reference proteome</keyword>
<reference evidence="3" key="1">
    <citation type="submission" date="2016-02" db="EMBL/GenBank/DDBJ databases">
        <title>Draft genome sequence of Microdochium bolleyi, a fungal endophyte of beachgrass.</title>
        <authorList>
            <consortium name="DOE Joint Genome Institute"/>
            <person name="David A.S."/>
            <person name="May G."/>
            <person name="Haridas S."/>
            <person name="Lim J."/>
            <person name="Wang M."/>
            <person name="Labutti K."/>
            <person name="Lipzen A."/>
            <person name="Barry K."/>
            <person name="Grigoriev I.V."/>
        </authorList>
    </citation>
    <scope>NUCLEOTIDE SEQUENCE [LARGE SCALE GENOMIC DNA]</scope>
    <source>
        <strain evidence="3">J235TASD1</strain>
    </source>
</reference>
<evidence type="ECO:0000313" key="2">
    <source>
        <dbReference type="EMBL" id="KXJ86020.1"/>
    </source>
</evidence>
<protein>
    <submittedName>
        <fullName evidence="2">Uncharacterized protein</fullName>
    </submittedName>
</protein>
<dbReference type="EMBL" id="KQ964271">
    <property type="protein sequence ID" value="KXJ86020.1"/>
    <property type="molecule type" value="Genomic_DNA"/>
</dbReference>
<dbReference type="AlphaFoldDB" id="A0A136IM28"/>
<feature type="transmembrane region" description="Helical" evidence="1">
    <location>
        <begin position="114"/>
        <end position="132"/>
    </location>
</feature>
<feature type="transmembrane region" description="Helical" evidence="1">
    <location>
        <begin position="152"/>
        <end position="172"/>
    </location>
</feature>
<keyword evidence="1" id="KW-0472">Membrane</keyword>
<evidence type="ECO:0000313" key="3">
    <source>
        <dbReference type="Proteomes" id="UP000070501"/>
    </source>
</evidence>
<name>A0A136IM28_9PEZI</name>
<organism evidence="2 3">
    <name type="scientific">Microdochium bolleyi</name>
    <dbReference type="NCBI Taxonomy" id="196109"/>
    <lineage>
        <taxon>Eukaryota</taxon>
        <taxon>Fungi</taxon>
        <taxon>Dikarya</taxon>
        <taxon>Ascomycota</taxon>
        <taxon>Pezizomycotina</taxon>
        <taxon>Sordariomycetes</taxon>
        <taxon>Xylariomycetidae</taxon>
        <taxon>Xylariales</taxon>
        <taxon>Microdochiaceae</taxon>
        <taxon>Microdochium</taxon>
    </lineage>
</organism>
<proteinExistence type="predicted"/>
<keyword evidence="1" id="KW-1133">Transmembrane helix</keyword>
<sequence length="793" mass="87328">MAKAFTKWRLAAVNVAMQCCHRLPQLLRPLGLRILASLAARRTDEPPKVVAFNSLGVTLARSLIHLIPALVSVSLVVINARGRFIGTELQGARGQNESKLAAIQIAAKVQVLTYTKELFIMSSLGSIILHVLRNRLLYGHGLPLGLLGSDKAFTQISFFWSVEFWGGLAAYFKKSGYASGLLLGTMLLYAGIIALFAGPATAILMLPRVMEWPVGGAIMPLNKTEAQLWPSVLDSRYAEDLVTCRNVTENLRDAQCPAAGFLSLQNNFARNWSSEGYDRFRKLDEFKITKVIYAESDWAGFEDTWAYTTHSAVTRAQDLAVYYHKWARDNLRAWHGQMNTPDDDFGLASSKEYRVETTVPMIETYNPRRGPSARKNMEYDLLDVSREIKAHMERRNITIQSPADMTAAAQRLTDIVIPIHLPASLNGSIGLVYYKSAATAASADFDILTCLVDAHWLQGRSVQYVNSLTEVNREDEASSSPDTQVRLGLTGMTANGIIPLSTEDTMQIDRGEIRISPEWFDFMSPFVTDEDMPSTPGTSSITNRTVMERFLSNYGISIAGTDGGNGFGTIWARVRLEIMLSVVLAERLSRCGMEPTYDVQPWTIDFPGWDGPGLIDWARTLVHRGPPTTRLRSIRAPESLPGGTAPALAEITMEAIFTGYAMLPTNTFDYFCMALLLSHALVALAHTVLCLTRYRGRMHETWDSTPQLVALAQQSPPAGPGLLDNTCGGVGRLRTAARVVVVEVSGVAEDGPEELQFRVRHGFRRKVAGQGHGLKGAGIVAGRKYGRKPGPRT</sequence>
<dbReference type="STRING" id="196109.A0A136IM28"/>
<dbReference type="InParanoid" id="A0A136IM28"/>
<dbReference type="Proteomes" id="UP000070501">
    <property type="component" value="Unassembled WGS sequence"/>
</dbReference>
<gene>
    <name evidence="2" type="ORF">Micbo1qcDRAFT_219865</name>
</gene>
<dbReference type="OrthoDB" id="5342924at2759"/>
<feature type="transmembrane region" description="Helical" evidence="1">
    <location>
        <begin position="668"/>
        <end position="691"/>
    </location>
</feature>
<accession>A0A136IM28</accession>
<feature type="transmembrane region" description="Helical" evidence="1">
    <location>
        <begin position="181"/>
        <end position="206"/>
    </location>
</feature>
<evidence type="ECO:0000256" key="1">
    <source>
        <dbReference type="SAM" id="Phobius"/>
    </source>
</evidence>